<dbReference type="PROSITE" id="PS50112">
    <property type="entry name" value="PAS"/>
    <property type="match status" value="1"/>
</dbReference>
<dbReference type="InterPro" id="IPR013655">
    <property type="entry name" value="PAS_fold_3"/>
</dbReference>
<dbReference type="CDD" id="cd00130">
    <property type="entry name" value="PAS"/>
    <property type="match status" value="1"/>
</dbReference>
<gene>
    <name evidence="2" type="ORF">GR212_34235</name>
</gene>
<dbReference type="EMBL" id="WUEY01000034">
    <property type="protein sequence ID" value="NEI74603.1"/>
    <property type="molecule type" value="Genomic_DNA"/>
</dbReference>
<name>A0A6L9UF22_9HYPH</name>
<dbReference type="RefSeq" id="WP_163994030.1">
    <property type="nucleotide sequence ID" value="NZ_WUEY01000034.1"/>
</dbReference>
<dbReference type="Pfam" id="PF08447">
    <property type="entry name" value="PAS_3"/>
    <property type="match status" value="1"/>
</dbReference>
<organism evidence="2 3">
    <name type="scientific">Rhizobium lusitanum</name>
    <dbReference type="NCBI Taxonomy" id="293958"/>
    <lineage>
        <taxon>Bacteria</taxon>
        <taxon>Pseudomonadati</taxon>
        <taxon>Pseudomonadota</taxon>
        <taxon>Alphaproteobacteria</taxon>
        <taxon>Hyphomicrobiales</taxon>
        <taxon>Rhizobiaceae</taxon>
        <taxon>Rhizobium/Agrobacterium group</taxon>
        <taxon>Rhizobium</taxon>
    </lineage>
</organism>
<evidence type="ECO:0000313" key="2">
    <source>
        <dbReference type="EMBL" id="NEI74603.1"/>
    </source>
</evidence>
<comment type="caution">
    <text evidence="2">The sequence shown here is derived from an EMBL/GenBank/DDBJ whole genome shotgun (WGS) entry which is preliminary data.</text>
</comment>
<protein>
    <submittedName>
        <fullName evidence="2">PAS domain-containing protein</fullName>
    </submittedName>
</protein>
<dbReference type="Gene3D" id="3.30.450.20">
    <property type="entry name" value="PAS domain"/>
    <property type="match status" value="1"/>
</dbReference>
<dbReference type="SUPFAM" id="SSF55785">
    <property type="entry name" value="PYP-like sensor domain (PAS domain)"/>
    <property type="match status" value="1"/>
</dbReference>
<feature type="domain" description="PAS" evidence="1">
    <location>
        <begin position="1"/>
        <end position="68"/>
    </location>
</feature>
<dbReference type="InterPro" id="IPR035965">
    <property type="entry name" value="PAS-like_dom_sf"/>
</dbReference>
<evidence type="ECO:0000259" key="1">
    <source>
        <dbReference type="PROSITE" id="PS50112"/>
    </source>
</evidence>
<accession>A0A6L9UF22</accession>
<reference evidence="2 3" key="1">
    <citation type="submission" date="2019-12" db="EMBL/GenBank/DDBJ databases">
        <title>Rhizobium genotypes associated with high levels of biological nitrogen fixation by grain legumes in a temperate-maritime cropping system.</title>
        <authorList>
            <person name="Maluk M."/>
            <person name="Francesc Ferrando Molina F."/>
            <person name="Lopez Del Egido L."/>
            <person name="Lafos M."/>
            <person name="Langarica-Fuentes A."/>
            <person name="Gebre Yohannes G."/>
            <person name="Young M.W."/>
            <person name="Martin P."/>
            <person name="Gantlett R."/>
            <person name="Kenicer G."/>
            <person name="Hawes C."/>
            <person name="Begg G.S."/>
            <person name="Quilliam R.S."/>
            <person name="Squire G.R."/>
            <person name="Poole P.S."/>
            <person name="Young P.W."/>
            <person name="Iannetta P.M."/>
            <person name="James E.K."/>
        </authorList>
    </citation>
    <scope>NUCLEOTIDE SEQUENCE [LARGE SCALE GENOMIC DNA]</scope>
    <source>
        <strain evidence="2 3">JHI1118</strain>
    </source>
</reference>
<dbReference type="InterPro" id="IPR000014">
    <property type="entry name" value="PAS"/>
</dbReference>
<dbReference type="Proteomes" id="UP000483035">
    <property type="component" value="Unassembled WGS sequence"/>
</dbReference>
<evidence type="ECO:0000313" key="3">
    <source>
        <dbReference type="Proteomes" id="UP000483035"/>
    </source>
</evidence>
<proteinExistence type="predicted"/>
<sequence length="130" mass="14092">MPDAAEAEIFTCSLADNALYADTAVARLFGLDPKETLLGMSPAAYLARVHAEDRANVAGLWMKAVADGLPYSGIYRVIGAAGAVRHVIAHGRCFRDRAGTPAHYAGIVYPWEGQFQLYAEEDVGRQPRLQ</sequence>
<dbReference type="AlphaFoldDB" id="A0A6L9UF22"/>